<dbReference type="InterPro" id="IPR025642">
    <property type="entry name" value="DUF4342"/>
</dbReference>
<sequence>MANNEGTDGGKHEGRWSEKIEIGSEQVLDAIKNLIKETNIRKITIKNSSGKRLLTVPATAGAAVGGVAVLAAPMISAILAITALLTNVTLEIERVETVDGEVTEDDETDEEGLGLS</sequence>
<accession>A0A2V1KCI4</accession>
<proteinExistence type="predicted"/>
<dbReference type="EMBL" id="QETB01000001">
    <property type="protein sequence ID" value="PWF27217.1"/>
    <property type="molecule type" value="Genomic_DNA"/>
</dbReference>
<keyword evidence="1" id="KW-0812">Transmembrane</keyword>
<gene>
    <name evidence="3" type="ORF">DD236_02115</name>
</gene>
<feature type="domain" description="DUF4342" evidence="2">
    <location>
        <begin position="15"/>
        <end position="94"/>
    </location>
</feature>
<keyword evidence="4" id="KW-1185">Reference proteome</keyword>
<keyword evidence="1" id="KW-0472">Membrane</keyword>
<evidence type="ECO:0000313" key="3">
    <source>
        <dbReference type="EMBL" id="PWF27217.1"/>
    </source>
</evidence>
<evidence type="ECO:0000256" key="1">
    <source>
        <dbReference type="SAM" id="Phobius"/>
    </source>
</evidence>
<reference evidence="4" key="1">
    <citation type="submission" date="2018-05" db="EMBL/GenBank/DDBJ databases">
        <authorList>
            <person name="Li Y."/>
        </authorList>
    </citation>
    <scope>NUCLEOTIDE SEQUENCE [LARGE SCALE GENOMIC DNA]</scope>
    <source>
        <strain evidence="4">sk1b4</strain>
    </source>
</reference>
<evidence type="ECO:0000259" key="2">
    <source>
        <dbReference type="Pfam" id="PF14242"/>
    </source>
</evidence>
<dbReference type="AlphaFoldDB" id="A0A2V1KCI4"/>
<name>A0A2V1KCI4_9ACTO</name>
<dbReference type="Proteomes" id="UP000245283">
    <property type="component" value="Unassembled WGS sequence"/>
</dbReference>
<keyword evidence="1" id="KW-1133">Transmembrane helix</keyword>
<feature type="transmembrane region" description="Helical" evidence="1">
    <location>
        <begin position="60"/>
        <end position="85"/>
    </location>
</feature>
<comment type="caution">
    <text evidence="3">The sequence shown here is derived from an EMBL/GenBank/DDBJ whole genome shotgun (WGS) entry which is preliminary data.</text>
</comment>
<evidence type="ECO:0000313" key="4">
    <source>
        <dbReference type="Proteomes" id="UP000245283"/>
    </source>
</evidence>
<protein>
    <recommendedName>
        <fullName evidence="2">DUF4342 domain-containing protein</fullName>
    </recommendedName>
</protein>
<dbReference type="RefSeq" id="WP_109092716.1">
    <property type="nucleotide sequence ID" value="NZ_JBQDFL010000009.1"/>
</dbReference>
<dbReference type="Pfam" id="PF14242">
    <property type="entry name" value="DUF4342"/>
    <property type="match status" value="1"/>
</dbReference>
<dbReference type="OrthoDB" id="677607at2"/>
<organism evidence="3 4">
    <name type="scientific">Ancrocorticia populi</name>
    <dbReference type="NCBI Taxonomy" id="2175228"/>
    <lineage>
        <taxon>Bacteria</taxon>
        <taxon>Bacillati</taxon>
        <taxon>Actinomycetota</taxon>
        <taxon>Actinomycetes</taxon>
        <taxon>Actinomycetales</taxon>
        <taxon>Actinomycetaceae</taxon>
        <taxon>Ancrocorticia</taxon>
    </lineage>
</organism>